<gene>
    <name evidence="3" type="ORF">LVIROSA_LOCUS2888</name>
</gene>
<protein>
    <recommendedName>
        <fullName evidence="5">F-box domain-containing protein</fullName>
    </recommendedName>
</protein>
<dbReference type="Pfam" id="PF00646">
    <property type="entry name" value="F-box"/>
    <property type="match status" value="1"/>
</dbReference>
<organism evidence="3 4">
    <name type="scientific">Lactuca virosa</name>
    <dbReference type="NCBI Taxonomy" id="75947"/>
    <lineage>
        <taxon>Eukaryota</taxon>
        <taxon>Viridiplantae</taxon>
        <taxon>Streptophyta</taxon>
        <taxon>Embryophyta</taxon>
        <taxon>Tracheophyta</taxon>
        <taxon>Spermatophyta</taxon>
        <taxon>Magnoliopsida</taxon>
        <taxon>eudicotyledons</taxon>
        <taxon>Gunneridae</taxon>
        <taxon>Pentapetalae</taxon>
        <taxon>asterids</taxon>
        <taxon>campanulids</taxon>
        <taxon>Asterales</taxon>
        <taxon>Asteraceae</taxon>
        <taxon>Cichorioideae</taxon>
        <taxon>Cichorieae</taxon>
        <taxon>Lactucinae</taxon>
        <taxon>Lactuca</taxon>
    </lineage>
</organism>
<dbReference type="SUPFAM" id="SSF52047">
    <property type="entry name" value="RNI-like"/>
    <property type="match status" value="1"/>
</dbReference>
<dbReference type="PANTHER" id="PTHR32212:SF461">
    <property type="entry name" value="F-BOX DOMAIN-CONTAINING PROTEIN"/>
    <property type="match status" value="1"/>
</dbReference>
<feature type="domain" description="F-box" evidence="1">
    <location>
        <begin position="28"/>
        <end position="67"/>
    </location>
</feature>
<dbReference type="Gene3D" id="3.80.10.10">
    <property type="entry name" value="Ribonuclease Inhibitor"/>
    <property type="match status" value="1"/>
</dbReference>
<keyword evidence="4" id="KW-1185">Reference proteome</keyword>
<reference evidence="3 4" key="1">
    <citation type="submission" date="2022-01" db="EMBL/GenBank/DDBJ databases">
        <authorList>
            <person name="Xiong W."/>
            <person name="Schranz E."/>
        </authorList>
    </citation>
    <scope>NUCLEOTIDE SEQUENCE [LARGE SCALE GENOMIC DNA]</scope>
</reference>
<sequence>MKRRLSLDTGQIVIRGGKKEGMMVEDRLSSLPDELIHKILFCYDMKFAVQTCLLSSRWKLVWTSLPCLNFSSRQFHRLDKFAKFVTHVLSQRNHQIEVSTVKLRFHAGVNQDFVRKIAEYAFSHNVQQLTVFGPSSCRHVYPSCLFSSQSLKHFTFTCISYTRLLITTEAPLDFPSLTTLNLCNIILSGDVFSKCLNLKNLTLEDFYVKDMEVCDIITPQLSNLKIIDGRCSKSINVIAPQLQNLTVINCSIGYLNAPPILSSFCYTFQLWPCRLVQFSNDRFHSLNKVTIYLSKSKDYPTVLYKEEDARMIINMLQHIHSVKYLTLDADTIECISSFPDLLSQHSSPFSNLICLTIDYSKKKDALIVTMSSEARNFFLENSPSATFTMKLPKVHSRR</sequence>
<evidence type="ECO:0000259" key="2">
    <source>
        <dbReference type="Pfam" id="PF24758"/>
    </source>
</evidence>
<dbReference type="Pfam" id="PF24758">
    <property type="entry name" value="LRR_At5g56370"/>
    <property type="match status" value="1"/>
</dbReference>
<proteinExistence type="predicted"/>
<dbReference type="Proteomes" id="UP001157418">
    <property type="component" value="Unassembled WGS sequence"/>
</dbReference>
<dbReference type="InterPro" id="IPR001810">
    <property type="entry name" value="F-box_dom"/>
</dbReference>
<dbReference type="SUPFAM" id="SSF81383">
    <property type="entry name" value="F-box domain"/>
    <property type="match status" value="1"/>
</dbReference>
<evidence type="ECO:0000313" key="3">
    <source>
        <dbReference type="EMBL" id="CAH1415013.1"/>
    </source>
</evidence>
<dbReference type="InterPro" id="IPR036047">
    <property type="entry name" value="F-box-like_dom_sf"/>
</dbReference>
<dbReference type="EMBL" id="CAKMRJ010000001">
    <property type="protein sequence ID" value="CAH1415013.1"/>
    <property type="molecule type" value="Genomic_DNA"/>
</dbReference>
<dbReference type="InterPro" id="IPR032675">
    <property type="entry name" value="LRR_dom_sf"/>
</dbReference>
<evidence type="ECO:0000313" key="4">
    <source>
        <dbReference type="Proteomes" id="UP001157418"/>
    </source>
</evidence>
<accession>A0AAU9LG62</accession>
<name>A0AAU9LG62_9ASTR</name>
<dbReference type="InterPro" id="IPR055411">
    <property type="entry name" value="LRR_FXL15/At3g58940/PEG3-like"/>
</dbReference>
<evidence type="ECO:0008006" key="5">
    <source>
        <dbReference type="Google" id="ProtNLM"/>
    </source>
</evidence>
<evidence type="ECO:0000259" key="1">
    <source>
        <dbReference type="Pfam" id="PF00646"/>
    </source>
</evidence>
<feature type="domain" description="F-box/LRR-repeat protein 15/At3g58940/PEG3-like LRR" evidence="2">
    <location>
        <begin position="123"/>
        <end position="249"/>
    </location>
</feature>
<dbReference type="AlphaFoldDB" id="A0AAU9LG62"/>
<dbReference type="PANTHER" id="PTHR32212">
    <property type="entry name" value="CYCLIN-LIKE F-BOX"/>
    <property type="match status" value="1"/>
</dbReference>
<comment type="caution">
    <text evidence="3">The sequence shown here is derived from an EMBL/GenBank/DDBJ whole genome shotgun (WGS) entry which is preliminary data.</text>
</comment>